<evidence type="ECO:0008006" key="5">
    <source>
        <dbReference type="Google" id="ProtNLM"/>
    </source>
</evidence>
<accession>A0A8S1U0U2</accession>
<gene>
    <name evidence="3" type="ORF">POCTA_138.1.T0330068</name>
</gene>
<evidence type="ECO:0000256" key="1">
    <source>
        <dbReference type="ARBA" id="ARBA00022737"/>
    </source>
</evidence>
<dbReference type="OMA" id="RIFCFEC"/>
<keyword evidence="2" id="KW-0802">TPR repeat</keyword>
<dbReference type="OrthoDB" id="308440at2759"/>
<keyword evidence="4" id="KW-1185">Reference proteome</keyword>
<protein>
    <recommendedName>
        <fullName evidence="5">Tetratricopeptide repeat protein</fullName>
    </recommendedName>
</protein>
<comment type="caution">
    <text evidence="3">The sequence shown here is derived from an EMBL/GenBank/DDBJ whole genome shotgun (WGS) entry which is preliminary data.</text>
</comment>
<dbReference type="EMBL" id="CAJJDP010000033">
    <property type="protein sequence ID" value="CAD8156969.1"/>
    <property type="molecule type" value="Genomic_DNA"/>
</dbReference>
<dbReference type="Pfam" id="PF12895">
    <property type="entry name" value="ANAPC3"/>
    <property type="match status" value="1"/>
</dbReference>
<evidence type="ECO:0000313" key="4">
    <source>
        <dbReference type="Proteomes" id="UP000683925"/>
    </source>
</evidence>
<keyword evidence="1" id="KW-0677">Repeat</keyword>
<dbReference type="Proteomes" id="UP000683925">
    <property type="component" value="Unassembled WGS sequence"/>
</dbReference>
<reference evidence="3" key="1">
    <citation type="submission" date="2021-01" db="EMBL/GenBank/DDBJ databases">
        <authorList>
            <consortium name="Genoscope - CEA"/>
            <person name="William W."/>
        </authorList>
    </citation>
    <scope>NUCLEOTIDE SEQUENCE</scope>
</reference>
<sequence length="428" mass="49618">MKQQEILFKCPIETHNFQAEFACFNQFCQSNRIFCFECIRNGDHNIHSGDQRKIADLFDFLENNRLKIEEFIQQLHQIQAYINKSFSLLEQGLKNKFLLTKAELCQFDPKQLSAAVSEIFQSKFVSMNILQDVNNKSLVLCDLINKCGGLFGLEDVNIDNQDYQRIKQVDELLQNSQDLMLTIKSDYNKPKVYEAMENLKKLLSINPNEVQSLHLTAEFLKILKNYNEANIKADQALQRDPKNPQLLQTKVEILKELERFDEAIQWADKILFIDPNNLQSIKIKAECLKSLKDYNEAIRWADKALQIDSKNLCSLIIKFESLYNVGNYGDAIVWAEQALKIEPRNLQALIVKSGSLRLHANQNEAIAYVDSALKIYPLNRYLQEIKLMCQSPYPYIQQPPSQLQGIGLFQRFPCNPLIPQQNINFNKK</sequence>
<proteinExistence type="predicted"/>
<dbReference type="InterPro" id="IPR051685">
    <property type="entry name" value="Ycf3/AcsC/BcsC/TPR_MFPF"/>
</dbReference>
<name>A0A8S1U0U2_PAROT</name>
<dbReference type="PANTHER" id="PTHR44943:SF4">
    <property type="entry name" value="TPR REPEAT-CONTAINING PROTEIN MJ0798"/>
    <property type="match status" value="1"/>
</dbReference>
<dbReference type="AlphaFoldDB" id="A0A8S1U0U2"/>
<evidence type="ECO:0000313" key="3">
    <source>
        <dbReference type="EMBL" id="CAD8156969.1"/>
    </source>
</evidence>
<evidence type="ECO:0000256" key="2">
    <source>
        <dbReference type="ARBA" id="ARBA00022803"/>
    </source>
</evidence>
<dbReference type="SMART" id="SM00028">
    <property type="entry name" value="TPR"/>
    <property type="match status" value="4"/>
</dbReference>
<dbReference type="InterPro" id="IPR019734">
    <property type="entry name" value="TPR_rpt"/>
</dbReference>
<dbReference type="PANTHER" id="PTHR44943">
    <property type="entry name" value="CELLULOSE SYNTHASE OPERON PROTEIN C"/>
    <property type="match status" value="1"/>
</dbReference>
<organism evidence="3 4">
    <name type="scientific">Paramecium octaurelia</name>
    <dbReference type="NCBI Taxonomy" id="43137"/>
    <lineage>
        <taxon>Eukaryota</taxon>
        <taxon>Sar</taxon>
        <taxon>Alveolata</taxon>
        <taxon>Ciliophora</taxon>
        <taxon>Intramacronucleata</taxon>
        <taxon>Oligohymenophorea</taxon>
        <taxon>Peniculida</taxon>
        <taxon>Parameciidae</taxon>
        <taxon>Paramecium</taxon>
    </lineage>
</organism>